<protein>
    <submittedName>
        <fullName evidence="6">TraR/DksA family transcriptional regulator</fullName>
    </submittedName>
</protein>
<evidence type="ECO:0000256" key="4">
    <source>
        <dbReference type="PROSITE-ProRule" id="PRU00510"/>
    </source>
</evidence>
<feature type="domain" description="Zinc finger DksA/TraR C4-type" evidence="5">
    <location>
        <begin position="72"/>
        <end position="105"/>
    </location>
</feature>
<dbReference type="PROSITE" id="PS51128">
    <property type="entry name" value="ZF_DKSA_2"/>
    <property type="match status" value="1"/>
</dbReference>
<evidence type="ECO:0000256" key="2">
    <source>
        <dbReference type="ARBA" id="ARBA00022771"/>
    </source>
</evidence>
<dbReference type="PANTHER" id="PTHR33823">
    <property type="entry name" value="RNA POLYMERASE-BINDING TRANSCRIPTION FACTOR DKSA-RELATED"/>
    <property type="match status" value="1"/>
</dbReference>
<keyword evidence="3" id="KW-0862">Zinc</keyword>
<dbReference type="Pfam" id="PF01258">
    <property type="entry name" value="zf-dskA_traR"/>
    <property type="match status" value="1"/>
</dbReference>
<proteinExistence type="predicted"/>
<dbReference type="EMBL" id="CP137080">
    <property type="protein sequence ID" value="WOQ69111.1"/>
    <property type="molecule type" value="Genomic_DNA"/>
</dbReference>
<keyword evidence="2" id="KW-0863">Zinc-finger</keyword>
<feature type="zinc finger region" description="dksA C4-type" evidence="4">
    <location>
        <begin position="77"/>
        <end position="101"/>
    </location>
</feature>
<dbReference type="RefSeq" id="WP_330170245.1">
    <property type="nucleotide sequence ID" value="NZ_CP137080.1"/>
</dbReference>
<dbReference type="AlphaFoldDB" id="A0AAU0MF73"/>
<evidence type="ECO:0000313" key="7">
    <source>
        <dbReference type="Proteomes" id="UP001329313"/>
    </source>
</evidence>
<organism evidence="6 7">
    <name type="scientific">Microbacterium limosum</name>
    <dbReference type="NCBI Taxonomy" id="3079935"/>
    <lineage>
        <taxon>Bacteria</taxon>
        <taxon>Bacillati</taxon>
        <taxon>Actinomycetota</taxon>
        <taxon>Actinomycetes</taxon>
        <taxon>Micrococcales</taxon>
        <taxon>Microbacteriaceae</taxon>
        <taxon>Microbacterium</taxon>
    </lineage>
</organism>
<dbReference type="PANTHER" id="PTHR33823:SF4">
    <property type="entry name" value="GENERAL STRESS PROTEIN 16O"/>
    <property type="match status" value="1"/>
</dbReference>
<dbReference type="GO" id="GO:0008270">
    <property type="term" value="F:zinc ion binding"/>
    <property type="evidence" value="ECO:0007669"/>
    <property type="project" value="UniProtKB-KW"/>
</dbReference>
<dbReference type="InterPro" id="IPR000962">
    <property type="entry name" value="Znf_DskA_TraR"/>
</dbReference>
<keyword evidence="1" id="KW-0479">Metal-binding</keyword>
<dbReference type="Gene3D" id="1.20.120.910">
    <property type="entry name" value="DksA, coiled-coil domain"/>
    <property type="match status" value="1"/>
</dbReference>
<sequence>MSVDIAPRSAPKLNYAHIRRFLQEELRQREVIIRASGLSAAPNIDPVSWATNQAARRVMDQITAALDRLEAGTYGRCIRCGGAIVAARLDIMPYAENCVDCQRDVDKR</sequence>
<gene>
    <name evidence="6" type="ORF">RYJ27_10430</name>
</gene>
<evidence type="ECO:0000256" key="3">
    <source>
        <dbReference type="ARBA" id="ARBA00022833"/>
    </source>
</evidence>
<name>A0AAU0MF73_9MICO</name>
<dbReference type="SUPFAM" id="SSF57716">
    <property type="entry name" value="Glucocorticoid receptor-like (DNA-binding domain)"/>
    <property type="match status" value="1"/>
</dbReference>
<accession>A0AAU0MF73</accession>
<dbReference type="Proteomes" id="UP001329313">
    <property type="component" value="Chromosome"/>
</dbReference>
<keyword evidence="7" id="KW-1185">Reference proteome</keyword>
<evidence type="ECO:0000313" key="6">
    <source>
        <dbReference type="EMBL" id="WOQ69111.1"/>
    </source>
</evidence>
<evidence type="ECO:0000256" key="1">
    <source>
        <dbReference type="ARBA" id="ARBA00022723"/>
    </source>
</evidence>
<reference evidence="6 7" key="1">
    <citation type="submission" date="2023-10" db="EMBL/GenBank/DDBJ databases">
        <title>Y20.</title>
        <authorList>
            <person name="Zhang G."/>
            <person name="Ding Y."/>
        </authorList>
    </citation>
    <scope>NUCLEOTIDE SEQUENCE [LARGE SCALE GENOMIC DNA]</scope>
    <source>
        <strain evidence="6 7">Y20</strain>
    </source>
</reference>
<evidence type="ECO:0000259" key="5">
    <source>
        <dbReference type="Pfam" id="PF01258"/>
    </source>
</evidence>
<dbReference type="KEGG" id="mliy:RYJ27_10430"/>